<dbReference type="EMBL" id="BRYA01000618">
    <property type="protein sequence ID" value="GMI25846.1"/>
    <property type="molecule type" value="Genomic_DNA"/>
</dbReference>
<proteinExistence type="predicted"/>
<organism evidence="1 2">
    <name type="scientific">Triparma columacea</name>
    <dbReference type="NCBI Taxonomy" id="722753"/>
    <lineage>
        <taxon>Eukaryota</taxon>
        <taxon>Sar</taxon>
        <taxon>Stramenopiles</taxon>
        <taxon>Ochrophyta</taxon>
        <taxon>Bolidophyceae</taxon>
        <taxon>Parmales</taxon>
        <taxon>Triparmaceae</taxon>
        <taxon>Triparma</taxon>
    </lineage>
</organism>
<dbReference type="Proteomes" id="UP001165065">
    <property type="component" value="Unassembled WGS sequence"/>
</dbReference>
<protein>
    <submittedName>
        <fullName evidence="1">Uncharacterized protein</fullName>
    </submittedName>
</protein>
<evidence type="ECO:0000313" key="2">
    <source>
        <dbReference type="Proteomes" id="UP001165065"/>
    </source>
</evidence>
<sequence>MDDEEREEAIDRREDERLRGLTEEEWRAEEMTRVCNNLLKGGWVARKFIGNGRLKTGMGVVREARVVKDFFGFDA</sequence>
<reference evidence="2" key="1">
    <citation type="journal article" date="2023" name="Commun. Biol.">
        <title>Genome analysis of Parmales, the sister group of diatoms, reveals the evolutionary specialization of diatoms from phago-mixotrophs to photoautotrophs.</title>
        <authorList>
            <person name="Ban H."/>
            <person name="Sato S."/>
            <person name="Yoshikawa S."/>
            <person name="Yamada K."/>
            <person name="Nakamura Y."/>
            <person name="Ichinomiya M."/>
            <person name="Sato N."/>
            <person name="Blanc-Mathieu R."/>
            <person name="Endo H."/>
            <person name="Kuwata A."/>
            <person name="Ogata H."/>
        </authorList>
    </citation>
    <scope>NUCLEOTIDE SEQUENCE [LARGE SCALE GENOMIC DNA]</scope>
</reference>
<evidence type="ECO:0000313" key="1">
    <source>
        <dbReference type="EMBL" id="GMI25846.1"/>
    </source>
</evidence>
<keyword evidence="2" id="KW-1185">Reference proteome</keyword>
<accession>A0A9W7G0C7</accession>
<name>A0A9W7G0C7_9STRA</name>
<dbReference type="AlphaFoldDB" id="A0A9W7G0C7"/>
<comment type="caution">
    <text evidence="1">The sequence shown here is derived from an EMBL/GenBank/DDBJ whole genome shotgun (WGS) entry which is preliminary data.</text>
</comment>
<gene>
    <name evidence="1" type="ORF">TrCOL_g9362</name>
</gene>